<reference evidence="1" key="1">
    <citation type="journal article" date="2023" name="Plant J.">
        <title>The genome of the king protea, Protea cynaroides.</title>
        <authorList>
            <person name="Chang J."/>
            <person name="Duong T.A."/>
            <person name="Schoeman C."/>
            <person name="Ma X."/>
            <person name="Roodt D."/>
            <person name="Barker N."/>
            <person name="Li Z."/>
            <person name="Van de Peer Y."/>
            <person name="Mizrachi E."/>
        </authorList>
    </citation>
    <scope>NUCLEOTIDE SEQUENCE</scope>
    <source>
        <tissue evidence="1">Young leaves</tissue>
    </source>
</reference>
<dbReference type="AlphaFoldDB" id="A0A9Q0GZ57"/>
<accession>A0A9Q0GZ57</accession>
<comment type="caution">
    <text evidence="1">The sequence shown here is derived from an EMBL/GenBank/DDBJ whole genome shotgun (WGS) entry which is preliminary data.</text>
</comment>
<keyword evidence="2" id="KW-1185">Reference proteome</keyword>
<name>A0A9Q0GZ57_9MAGN</name>
<evidence type="ECO:0000313" key="2">
    <source>
        <dbReference type="Proteomes" id="UP001141806"/>
    </source>
</evidence>
<protein>
    <submittedName>
        <fullName evidence="1">Uncharacterized protein</fullName>
    </submittedName>
</protein>
<proteinExistence type="predicted"/>
<sequence length="166" mass="17574">MGDMDLRFDDATKNHGSRSAVSVDVSSVVTKAVAEALASLISIIISDTMKNSGFDMVLAHHNNLDARVSIVVSNERNHSPDHHSLMPRVSAGVYDASNEVSGGALDSRVLAEDSEASKEVYGGIPGARVSKTLDGHLRSAVGNPVAMGIRESDHNIASDSTHRIEN</sequence>
<dbReference type="EMBL" id="JAMYWD010000011">
    <property type="protein sequence ID" value="KAJ4956235.1"/>
    <property type="molecule type" value="Genomic_DNA"/>
</dbReference>
<gene>
    <name evidence="1" type="ORF">NE237_013018</name>
</gene>
<organism evidence="1 2">
    <name type="scientific">Protea cynaroides</name>
    <dbReference type="NCBI Taxonomy" id="273540"/>
    <lineage>
        <taxon>Eukaryota</taxon>
        <taxon>Viridiplantae</taxon>
        <taxon>Streptophyta</taxon>
        <taxon>Embryophyta</taxon>
        <taxon>Tracheophyta</taxon>
        <taxon>Spermatophyta</taxon>
        <taxon>Magnoliopsida</taxon>
        <taxon>Proteales</taxon>
        <taxon>Proteaceae</taxon>
        <taxon>Protea</taxon>
    </lineage>
</organism>
<dbReference type="Proteomes" id="UP001141806">
    <property type="component" value="Unassembled WGS sequence"/>
</dbReference>
<evidence type="ECO:0000313" key="1">
    <source>
        <dbReference type="EMBL" id="KAJ4956235.1"/>
    </source>
</evidence>